<sequence length="162" mass="17073">MDTDPNTRFIQELGYHGFAFGSEPSAVEDDLVGDVARYIAAPTAPAGSGMDLHDLDPELSPRDACLALIAGARHAAAKAREIEVTAAQLARLLQPPVTVRELANQAGITERAAATRYRNPHRTVAVEATDEVREFVATLVARAGAIQAGGPFDADPADETGL</sequence>
<reference evidence="1 2" key="1">
    <citation type="journal article" date="2016" name="Genome Announc.">
        <title>Draft Genome Sequences of Five Rapidly Growing Mycobacterium Species, M. thermoresistibile, M. fortuitum subsp. acetamidolyticum, M. canariasense, M. brisbanense, and M. novocastrense.</title>
        <authorList>
            <person name="Katahira K."/>
            <person name="Ogura Y."/>
            <person name="Gotoh Y."/>
            <person name="Hayashi T."/>
        </authorList>
    </citation>
    <scope>NUCLEOTIDE SEQUENCE [LARGE SCALE GENOMIC DNA]</scope>
    <source>
        <strain evidence="1 2">JCM6368</strain>
    </source>
</reference>
<gene>
    <name evidence="1" type="ORF">RMCFA_1421</name>
</gene>
<comment type="caution">
    <text evidence="1">The sequence shown here is derived from an EMBL/GenBank/DDBJ whole genome shotgun (WGS) entry which is preliminary data.</text>
</comment>
<dbReference type="RefSeq" id="WP_131808997.1">
    <property type="nucleotide sequence ID" value="NZ_BCSZ01000012.1"/>
</dbReference>
<proteinExistence type="predicted"/>
<protein>
    <submittedName>
        <fullName evidence="1">Putative secreted protein</fullName>
    </submittedName>
</protein>
<organism evidence="1 2">
    <name type="scientific">Mycolicibacterium fortuitum subsp. acetamidolyticum</name>
    <dbReference type="NCBI Taxonomy" id="144550"/>
    <lineage>
        <taxon>Bacteria</taxon>
        <taxon>Bacillati</taxon>
        <taxon>Actinomycetota</taxon>
        <taxon>Actinomycetes</taxon>
        <taxon>Mycobacteriales</taxon>
        <taxon>Mycobacteriaceae</taxon>
        <taxon>Mycolicibacterium</taxon>
    </lineage>
</organism>
<accession>A0A100WNA3</accession>
<name>A0A100WNA3_MYCFO</name>
<dbReference type="Proteomes" id="UP000069705">
    <property type="component" value="Unassembled WGS sequence"/>
</dbReference>
<reference evidence="2" key="2">
    <citation type="submission" date="2016-02" db="EMBL/GenBank/DDBJ databases">
        <title>Draft genome sequence of five rapidly growing Mycobacterium species.</title>
        <authorList>
            <person name="Katahira K."/>
            <person name="Gotou Y."/>
            <person name="Iida K."/>
            <person name="Ogura Y."/>
            <person name="Hayashi T."/>
        </authorList>
    </citation>
    <scope>NUCLEOTIDE SEQUENCE [LARGE SCALE GENOMIC DNA]</scope>
    <source>
        <strain evidence="2">JCM6368</strain>
    </source>
</reference>
<evidence type="ECO:0000313" key="2">
    <source>
        <dbReference type="Proteomes" id="UP000069705"/>
    </source>
</evidence>
<dbReference type="EMBL" id="BCSZ01000012">
    <property type="protein sequence ID" value="GAT01307.1"/>
    <property type="molecule type" value="Genomic_DNA"/>
</dbReference>
<dbReference type="AlphaFoldDB" id="A0A100WNA3"/>
<evidence type="ECO:0000313" key="1">
    <source>
        <dbReference type="EMBL" id="GAT01307.1"/>
    </source>
</evidence>